<keyword evidence="2" id="KW-1185">Reference proteome</keyword>
<dbReference type="EMBL" id="JACSGR010000006">
    <property type="protein sequence ID" value="MBH5329844.1"/>
    <property type="molecule type" value="Genomic_DNA"/>
</dbReference>
<protein>
    <submittedName>
        <fullName evidence="1">Uncharacterized protein</fullName>
    </submittedName>
</protein>
<name>A0ABS0NC68_9NEIS</name>
<organism evidence="1 2">
    <name type="scientific">Eikenella glucosivorans</name>
    <dbReference type="NCBI Taxonomy" id="2766967"/>
    <lineage>
        <taxon>Bacteria</taxon>
        <taxon>Pseudomonadati</taxon>
        <taxon>Pseudomonadota</taxon>
        <taxon>Betaproteobacteria</taxon>
        <taxon>Neisseriales</taxon>
        <taxon>Neisseriaceae</taxon>
        <taxon>Eikenella</taxon>
    </lineage>
</organism>
<evidence type="ECO:0000313" key="2">
    <source>
        <dbReference type="Proteomes" id="UP000768471"/>
    </source>
</evidence>
<dbReference type="RefSeq" id="WP_197903666.1">
    <property type="nucleotide sequence ID" value="NZ_JACSGR010000006.1"/>
</dbReference>
<evidence type="ECO:0000313" key="1">
    <source>
        <dbReference type="EMBL" id="MBH5329844.1"/>
    </source>
</evidence>
<sequence>MSISLCRHHLARLKQKRRHDYHFSGSHFSGSLKFYVTTPKPCSCWMCGNPRKFYGNGQDGKTVQEKRAAQAIAIGKREPLPACHTAGSRLED</sequence>
<comment type="caution">
    <text evidence="1">The sequence shown here is derived from an EMBL/GenBank/DDBJ whole genome shotgun (WGS) entry which is preliminary data.</text>
</comment>
<proteinExistence type="predicted"/>
<accession>A0ABS0NC68</accession>
<reference evidence="1 2" key="1">
    <citation type="submission" date="2020-09" db="EMBL/GenBank/DDBJ databases">
        <title>Eikenella S3660 sp. nov., isolated from a throat swab.</title>
        <authorList>
            <person name="Buhl M."/>
        </authorList>
    </citation>
    <scope>NUCLEOTIDE SEQUENCE [LARGE SCALE GENOMIC DNA]</scope>
    <source>
        <strain evidence="1 2">S3360</strain>
    </source>
</reference>
<gene>
    <name evidence="1" type="ORF">H9Q10_09205</name>
</gene>
<dbReference type="Proteomes" id="UP000768471">
    <property type="component" value="Unassembled WGS sequence"/>
</dbReference>